<dbReference type="EMBL" id="CAJNOG010002992">
    <property type="protein sequence ID" value="CAF1523066.1"/>
    <property type="molecule type" value="Genomic_DNA"/>
</dbReference>
<dbReference type="Proteomes" id="UP000663845">
    <property type="component" value="Unassembled WGS sequence"/>
</dbReference>
<protein>
    <submittedName>
        <fullName evidence="2">Uncharacterized protein</fullName>
    </submittedName>
</protein>
<evidence type="ECO:0000313" key="2">
    <source>
        <dbReference type="EMBL" id="CAF1523066.1"/>
    </source>
</evidence>
<comment type="caution">
    <text evidence="2">The sequence shown here is derived from an EMBL/GenBank/DDBJ whole genome shotgun (WGS) entry which is preliminary data.</text>
</comment>
<evidence type="ECO:0000256" key="1">
    <source>
        <dbReference type="SAM" id="Phobius"/>
    </source>
</evidence>
<sequence>VCATADVNLILENPSVRQLARAIEPLIGAHCVSSETRAIIKSEDNMWRPTPSLLTETLGILMLVFIWLYPVWRFCRFTNPLALIFIPIIHMLAYVVCQRLLFRPGEVLKNEDLLYSWNYYRWWFLERLWSINYYWLQHILGTQFYNAYLQLCGANIGRHAHIYTALIEAPWLLEVGQSTFIDDGDHFAHSTCAPCFIMGSM</sequence>
<proteinExistence type="predicted"/>
<feature type="transmembrane region" description="Helical" evidence="1">
    <location>
        <begin position="81"/>
        <end position="102"/>
    </location>
</feature>
<organism evidence="2 3">
    <name type="scientific">Adineta steineri</name>
    <dbReference type="NCBI Taxonomy" id="433720"/>
    <lineage>
        <taxon>Eukaryota</taxon>
        <taxon>Metazoa</taxon>
        <taxon>Spiralia</taxon>
        <taxon>Gnathifera</taxon>
        <taxon>Rotifera</taxon>
        <taxon>Eurotatoria</taxon>
        <taxon>Bdelloidea</taxon>
        <taxon>Adinetida</taxon>
        <taxon>Adinetidae</taxon>
        <taxon>Adineta</taxon>
    </lineage>
</organism>
<feature type="transmembrane region" description="Helical" evidence="1">
    <location>
        <begin position="51"/>
        <end position="69"/>
    </location>
</feature>
<keyword evidence="1" id="KW-1133">Transmembrane helix</keyword>
<keyword evidence="1" id="KW-0812">Transmembrane</keyword>
<evidence type="ECO:0000313" key="3">
    <source>
        <dbReference type="Proteomes" id="UP000663845"/>
    </source>
</evidence>
<feature type="non-terminal residue" evidence="2">
    <location>
        <position position="1"/>
    </location>
</feature>
<keyword evidence="1" id="KW-0472">Membrane</keyword>
<name>A0A815UN55_9BILA</name>
<dbReference type="AlphaFoldDB" id="A0A815UN55"/>
<reference evidence="2" key="1">
    <citation type="submission" date="2021-02" db="EMBL/GenBank/DDBJ databases">
        <authorList>
            <person name="Nowell W R."/>
        </authorList>
    </citation>
    <scope>NUCLEOTIDE SEQUENCE</scope>
</reference>
<gene>
    <name evidence="2" type="ORF">JYZ213_LOCUS44683</name>
</gene>
<accession>A0A815UN55</accession>